<dbReference type="PROSITE" id="PS50122">
    <property type="entry name" value="CHEB"/>
    <property type="match status" value="1"/>
</dbReference>
<dbReference type="CDD" id="cd16433">
    <property type="entry name" value="CheB"/>
    <property type="match status" value="1"/>
</dbReference>
<feature type="active site" evidence="4">
    <location>
        <position position="37"/>
    </location>
</feature>
<evidence type="ECO:0000259" key="5">
    <source>
        <dbReference type="PROSITE" id="PS50122"/>
    </source>
</evidence>
<dbReference type="InterPro" id="IPR000673">
    <property type="entry name" value="Sig_transdc_resp-reg_Me-estase"/>
</dbReference>
<evidence type="ECO:0000256" key="4">
    <source>
        <dbReference type="PROSITE-ProRule" id="PRU00050"/>
    </source>
</evidence>
<dbReference type="InterPro" id="IPR035909">
    <property type="entry name" value="CheB_C"/>
</dbReference>
<dbReference type="EC" id="3.1.1.61" evidence="2"/>
<evidence type="ECO:0000313" key="6">
    <source>
        <dbReference type="EMBL" id="QDO84451.1"/>
    </source>
</evidence>
<protein>
    <recommendedName>
        <fullName evidence="2">protein-glutamate methylesterase</fullName>
        <ecNumber evidence="2">3.1.1.61</ecNumber>
    </recommendedName>
</protein>
<gene>
    <name evidence="6" type="ORF">FM037_16135</name>
</gene>
<dbReference type="PANTHER" id="PTHR42872">
    <property type="entry name" value="PROTEIN-GLUTAMATE METHYLESTERASE/PROTEIN-GLUTAMINE GLUTAMINASE"/>
    <property type="match status" value="1"/>
</dbReference>
<dbReference type="Proteomes" id="UP000315947">
    <property type="component" value="Chromosome"/>
</dbReference>
<keyword evidence="1 4" id="KW-0378">Hydrolase</keyword>
<evidence type="ECO:0000256" key="2">
    <source>
        <dbReference type="ARBA" id="ARBA00039140"/>
    </source>
</evidence>
<dbReference type="SUPFAM" id="SSF52738">
    <property type="entry name" value="Methylesterase CheB, C-terminal domain"/>
    <property type="match status" value="1"/>
</dbReference>
<feature type="active site" evidence="4">
    <location>
        <position position="10"/>
    </location>
</feature>
<sequence length="199" mass="21662">MYEAMVIGASAGGLHALTAILPQLPCDYPLGVLIVQHRCRQADNFLVEYLNDRSAVVVKEAEPGEAIQPAHVYIAPAGYHLLVERDKTLNLSIDPPVNYSIPSIDVLFQSAAACYKNHLIGLILTGANSDGSLGLKMIKNYGGFAIVQDPQTAEVDVMPKAAIDMVVVDRKIPLDKLGHYLAKCDFKPEFSVAKDHLHE</sequence>
<dbReference type="RefSeq" id="WP_144046810.1">
    <property type="nucleotide sequence ID" value="NZ_CP041614.1"/>
</dbReference>
<name>A0ABX5X034_9GAMM</name>
<evidence type="ECO:0000256" key="1">
    <source>
        <dbReference type="ARBA" id="ARBA00022801"/>
    </source>
</evidence>
<dbReference type="PANTHER" id="PTHR42872:SF3">
    <property type="entry name" value="PROTEIN-GLUTAMATE METHYLESTERASE_PROTEIN-GLUTAMINE GLUTAMINASE 1"/>
    <property type="match status" value="1"/>
</dbReference>
<proteinExistence type="predicted"/>
<accession>A0ABX5X034</accession>
<comment type="catalytic activity">
    <reaction evidence="3">
        <text>[protein]-L-glutamate 5-O-methyl ester + H2O = L-glutamyl-[protein] + methanol + H(+)</text>
        <dbReference type="Rhea" id="RHEA:23236"/>
        <dbReference type="Rhea" id="RHEA-COMP:10208"/>
        <dbReference type="Rhea" id="RHEA-COMP:10311"/>
        <dbReference type="ChEBI" id="CHEBI:15377"/>
        <dbReference type="ChEBI" id="CHEBI:15378"/>
        <dbReference type="ChEBI" id="CHEBI:17790"/>
        <dbReference type="ChEBI" id="CHEBI:29973"/>
        <dbReference type="ChEBI" id="CHEBI:82795"/>
        <dbReference type="EC" id="3.1.1.61"/>
    </reaction>
</comment>
<feature type="domain" description="CheB-type methylesterase" evidence="5">
    <location>
        <begin position="1"/>
        <end position="184"/>
    </location>
</feature>
<dbReference type="Gene3D" id="3.40.50.180">
    <property type="entry name" value="Methylesterase CheB, C-terminal domain"/>
    <property type="match status" value="1"/>
</dbReference>
<feature type="active site" evidence="4">
    <location>
        <position position="130"/>
    </location>
</feature>
<dbReference type="EMBL" id="CP041614">
    <property type="protein sequence ID" value="QDO84451.1"/>
    <property type="molecule type" value="Genomic_DNA"/>
</dbReference>
<evidence type="ECO:0000256" key="3">
    <source>
        <dbReference type="ARBA" id="ARBA00048267"/>
    </source>
</evidence>
<keyword evidence="7" id="KW-1185">Reference proteome</keyword>
<reference evidence="6 7" key="1">
    <citation type="submission" date="2019-07" db="EMBL/GenBank/DDBJ databases">
        <title>Shewanella sp. YLB-06 whole genomic sequence.</title>
        <authorList>
            <person name="Yu L."/>
        </authorList>
    </citation>
    <scope>NUCLEOTIDE SEQUENCE [LARGE SCALE GENOMIC DNA]</scope>
    <source>
        <strain evidence="6 7">YLB-06</strain>
    </source>
</reference>
<organism evidence="6 7">
    <name type="scientific">Shewanella psychropiezotolerans</name>
    <dbReference type="NCBI Taxonomy" id="2593655"/>
    <lineage>
        <taxon>Bacteria</taxon>
        <taxon>Pseudomonadati</taxon>
        <taxon>Pseudomonadota</taxon>
        <taxon>Gammaproteobacteria</taxon>
        <taxon>Alteromonadales</taxon>
        <taxon>Shewanellaceae</taxon>
        <taxon>Shewanella</taxon>
    </lineage>
</organism>
<keyword evidence="4" id="KW-0145">Chemotaxis</keyword>
<evidence type="ECO:0000313" key="7">
    <source>
        <dbReference type="Proteomes" id="UP000315947"/>
    </source>
</evidence>
<dbReference type="Pfam" id="PF01339">
    <property type="entry name" value="CheB_methylest"/>
    <property type="match status" value="1"/>
</dbReference>